<gene>
    <name evidence="1" type="ORF">ANANG_G00150150</name>
</gene>
<sequence length="162" mass="17778">MGGEYSVLCSPGCIDDLLIWKYYADPVTVLPSKWIAPLERLVAFPSGVAGWSGNHNLACGLQQGSGDRSAGCGLKKLDLISAFYSVQRSMINGMVTIMKKNHPNSSPTDQRHFSGGRLAWMCHCLLSKVVFTIRTTEATLQHANLVSHKDGFLARLQFAKKH</sequence>
<name>A0A9D3M892_ANGAN</name>
<accession>A0A9D3M892</accession>
<keyword evidence="2" id="KW-1185">Reference proteome</keyword>
<dbReference type="Proteomes" id="UP001044222">
    <property type="component" value="Chromosome 8"/>
</dbReference>
<organism evidence="1 2">
    <name type="scientific">Anguilla anguilla</name>
    <name type="common">European freshwater eel</name>
    <name type="synonym">Muraena anguilla</name>
    <dbReference type="NCBI Taxonomy" id="7936"/>
    <lineage>
        <taxon>Eukaryota</taxon>
        <taxon>Metazoa</taxon>
        <taxon>Chordata</taxon>
        <taxon>Craniata</taxon>
        <taxon>Vertebrata</taxon>
        <taxon>Euteleostomi</taxon>
        <taxon>Actinopterygii</taxon>
        <taxon>Neopterygii</taxon>
        <taxon>Teleostei</taxon>
        <taxon>Anguilliformes</taxon>
        <taxon>Anguillidae</taxon>
        <taxon>Anguilla</taxon>
    </lineage>
</organism>
<dbReference type="AlphaFoldDB" id="A0A9D3M892"/>
<reference evidence="1" key="1">
    <citation type="submission" date="2021-01" db="EMBL/GenBank/DDBJ databases">
        <title>A chromosome-scale assembly of European eel, Anguilla anguilla.</title>
        <authorList>
            <person name="Henkel C."/>
            <person name="Jong-Raadsen S.A."/>
            <person name="Dufour S."/>
            <person name="Weltzien F.-A."/>
            <person name="Palstra A.P."/>
            <person name="Pelster B."/>
            <person name="Spaink H.P."/>
            <person name="Van Den Thillart G.E."/>
            <person name="Jansen H."/>
            <person name="Zahm M."/>
            <person name="Klopp C."/>
            <person name="Cedric C."/>
            <person name="Louis A."/>
            <person name="Berthelot C."/>
            <person name="Parey E."/>
            <person name="Roest Crollius H."/>
            <person name="Montfort J."/>
            <person name="Robinson-Rechavi M."/>
            <person name="Bucao C."/>
            <person name="Bouchez O."/>
            <person name="Gislard M."/>
            <person name="Lluch J."/>
            <person name="Milhes M."/>
            <person name="Lampietro C."/>
            <person name="Lopez Roques C."/>
            <person name="Donnadieu C."/>
            <person name="Braasch I."/>
            <person name="Desvignes T."/>
            <person name="Postlethwait J."/>
            <person name="Bobe J."/>
            <person name="Guiguen Y."/>
            <person name="Dirks R."/>
        </authorList>
    </citation>
    <scope>NUCLEOTIDE SEQUENCE</scope>
    <source>
        <strain evidence="1">Tag_6206</strain>
        <tissue evidence="1">Liver</tissue>
    </source>
</reference>
<comment type="caution">
    <text evidence="1">The sequence shown here is derived from an EMBL/GenBank/DDBJ whole genome shotgun (WGS) entry which is preliminary data.</text>
</comment>
<proteinExistence type="predicted"/>
<evidence type="ECO:0000313" key="1">
    <source>
        <dbReference type="EMBL" id="KAG5843367.1"/>
    </source>
</evidence>
<protein>
    <submittedName>
        <fullName evidence="1">Uncharacterized protein</fullName>
    </submittedName>
</protein>
<evidence type="ECO:0000313" key="2">
    <source>
        <dbReference type="Proteomes" id="UP001044222"/>
    </source>
</evidence>
<dbReference type="EMBL" id="JAFIRN010000008">
    <property type="protein sequence ID" value="KAG5843367.1"/>
    <property type="molecule type" value="Genomic_DNA"/>
</dbReference>